<dbReference type="Gene3D" id="3.90.79.20">
    <property type="match status" value="1"/>
</dbReference>
<dbReference type="OrthoDB" id="9791656at2"/>
<comment type="cofactor">
    <cofactor evidence="1">
        <name>Mg(2+)</name>
        <dbReference type="ChEBI" id="CHEBI:18420"/>
    </cofactor>
</comment>
<comment type="cofactor">
    <cofactor evidence="2">
        <name>Zn(2+)</name>
        <dbReference type="ChEBI" id="CHEBI:29105"/>
    </cofactor>
</comment>
<proteinExistence type="inferred from homology"/>
<evidence type="ECO:0000256" key="6">
    <source>
        <dbReference type="ARBA" id="ARBA00022801"/>
    </source>
</evidence>
<dbReference type="Pfam" id="PF09296">
    <property type="entry name" value="NUDIX-like"/>
    <property type="match status" value="1"/>
</dbReference>
<comment type="catalytic activity">
    <reaction evidence="9">
        <text>a 5'-end NAD(+)-phospho-ribonucleoside in mRNA + H2O = a 5'-end phospho-adenosine-phospho-ribonucleoside in mRNA + beta-nicotinamide D-ribonucleotide + 2 H(+)</text>
        <dbReference type="Rhea" id="RHEA:60876"/>
        <dbReference type="Rhea" id="RHEA-COMP:15698"/>
        <dbReference type="Rhea" id="RHEA-COMP:15719"/>
        <dbReference type="ChEBI" id="CHEBI:14649"/>
        <dbReference type="ChEBI" id="CHEBI:15377"/>
        <dbReference type="ChEBI" id="CHEBI:15378"/>
        <dbReference type="ChEBI" id="CHEBI:144029"/>
        <dbReference type="ChEBI" id="CHEBI:144051"/>
    </reaction>
    <physiologicalReaction direction="left-to-right" evidence="9">
        <dbReference type="Rhea" id="RHEA:60877"/>
    </physiologicalReaction>
</comment>
<dbReference type="NCBIfam" id="NF001299">
    <property type="entry name" value="PRK00241.1"/>
    <property type="match status" value="1"/>
</dbReference>
<evidence type="ECO:0000256" key="3">
    <source>
        <dbReference type="ARBA" id="ARBA00009595"/>
    </source>
</evidence>
<evidence type="ECO:0000256" key="2">
    <source>
        <dbReference type="ARBA" id="ARBA00001947"/>
    </source>
</evidence>
<dbReference type="SUPFAM" id="SSF55811">
    <property type="entry name" value="Nudix"/>
    <property type="match status" value="1"/>
</dbReference>
<evidence type="ECO:0000313" key="12">
    <source>
        <dbReference type="Proteomes" id="UP000245252"/>
    </source>
</evidence>
<dbReference type="InterPro" id="IPR015375">
    <property type="entry name" value="NADH_PPase-like_N"/>
</dbReference>
<dbReference type="Gene3D" id="3.90.79.10">
    <property type="entry name" value="Nucleoside Triphosphate Pyrophosphohydrolase"/>
    <property type="match status" value="1"/>
</dbReference>
<dbReference type="Pfam" id="PF00293">
    <property type="entry name" value="NUDIX"/>
    <property type="match status" value="1"/>
</dbReference>
<organism evidence="11 12">
    <name type="scientific">Metarhizobium album</name>
    <dbReference type="NCBI Taxonomy" id="2182425"/>
    <lineage>
        <taxon>Bacteria</taxon>
        <taxon>Pseudomonadati</taxon>
        <taxon>Pseudomonadota</taxon>
        <taxon>Alphaproteobacteria</taxon>
        <taxon>Hyphomicrobiales</taxon>
        <taxon>Rhizobiaceae</taxon>
        <taxon>Metarhizobium</taxon>
    </lineage>
</organism>
<evidence type="ECO:0000256" key="5">
    <source>
        <dbReference type="ARBA" id="ARBA00022723"/>
    </source>
</evidence>
<evidence type="ECO:0000256" key="7">
    <source>
        <dbReference type="ARBA" id="ARBA00022842"/>
    </source>
</evidence>
<dbReference type="GO" id="GO:0005829">
    <property type="term" value="C:cytosol"/>
    <property type="evidence" value="ECO:0007669"/>
    <property type="project" value="TreeGrafter"/>
</dbReference>
<evidence type="ECO:0000256" key="4">
    <source>
        <dbReference type="ARBA" id="ARBA00012381"/>
    </source>
</evidence>
<keyword evidence="12" id="KW-1185">Reference proteome</keyword>
<keyword evidence="5" id="KW-0479">Metal-binding</keyword>
<dbReference type="GO" id="GO:0046872">
    <property type="term" value="F:metal ion binding"/>
    <property type="evidence" value="ECO:0007669"/>
    <property type="project" value="UniProtKB-KW"/>
</dbReference>
<dbReference type="PROSITE" id="PS51462">
    <property type="entry name" value="NUDIX"/>
    <property type="match status" value="1"/>
</dbReference>
<dbReference type="EC" id="3.6.1.22" evidence="4"/>
<dbReference type="InterPro" id="IPR000086">
    <property type="entry name" value="NUDIX_hydrolase_dom"/>
</dbReference>
<protein>
    <recommendedName>
        <fullName evidence="4">NAD(+) diphosphatase</fullName>
        <ecNumber evidence="4">3.6.1.22</ecNumber>
    </recommendedName>
</protein>
<keyword evidence="7" id="KW-0460">Magnesium</keyword>
<dbReference type="CDD" id="cd03429">
    <property type="entry name" value="NUDIX_NADH_pyrophosphatase_Nudt13"/>
    <property type="match status" value="1"/>
</dbReference>
<sequence>MKTSIFDTDAPHPEASRLTAFSENDLARDSEHRDDDCVEKALAVDGAHIFAFTGNRLILKHDGQVLDPLFAPYELAELQPDFDNAVLLGHRASGEPRLAVPVGIAEDELASHYKPTDGRTLFRDQLVGDALLGEFAQGSALLTWNRDNRFCGRCGGAMEQKIGGYKRVCSACAHMIFPRTDPVVIMLAIDVERDLCLLGRSPHFAPGMYSCLAGFVEPGETIENAVRRETLEESAIHVGRVCYHASQPWPMPHSLMIGCYGEATSFEVLRDEAELEDCRWFSREETAEMLERAQGTGHSSPPKGAIAHRLMRDWVEWKR</sequence>
<gene>
    <name evidence="11" type="ORF">DEM27_12775</name>
</gene>
<dbReference type="InterPro" id="IPR015797">
    <property type="entry name" value="NUDIX_hydrolase-like_dom_sf"/>
</dbReference>
<dbReference type="AlphaFoldDB" id="A0A2U2DSL1"/>
<comment type="caution">
    <text evidence="11">The sequence shown here is derived from an EMBL/GenBank/DDBJ whole genome shotgun (WGS) entry which is preliminary data.</text>
</comment>
<keyword evidence="8" id="KW-0520">NAD</keyword>
<name>A0A2U2DSL1_9HYPH</name>
<dbReference type="GO" id="GO:0019677">
    <property type="term" value="P:NAD+ catabolic process"/>
    <property type="evidence" value="ECO:0007669"/>
    <property type="project" value="TreeGrafter"/>
</dbReference>
<dbReference type="Proteomes" id="UP000245252">
    <property type="component" value="Unassembled WGS sequence"/>
</dbReference>
<reference evidence="11 12" key="1">
    <citation type="submission" date="2018-05" db="EMBL/GenBank/DDBJ databases">
        <title>The draft genome of strain NS-104.</title>
        <authorList>
            <person name="Hang P."/>
            <person name="Jiang J."/>
        </authorList>
    </citation>
    <scope>NUCLEOTIDE SEQUENCE [LARGE SCALE GENOMIC DNA]</scope>
    <source>
        <strain evidence="11 12">NS-104</strain>
    </source>
</reference>
<dbReference type="GO" id="GO:0035529">
    <property type="term" value="F:NADH pyrophosphatase activity"/>
    <property type="evidence" value="ECO:0007669"/>
    <property type="project" value="TreeGrafter"/>
</dbReference>
<dbReference type="Pfam" id="PF09297">
    <property type="entry name" value="Zn_ribbon_NUD"/>
    <property type="match status" value="1"/>
</dbReference>
<feature type="domain" description="Nudix hydrolase" evidence="10">
    <location>
        <begin position="178"/>
        <end position="305"/>
    </location>
</feature>
<dbReference type="InterPro" id="IPR015376">
    <property type="entry name" value="Znr_NADH_PPase"/>
</dbReference>
<evidence type="ECO:0000313" key="11">
    <source>
        <dbReference type="EMBL" id="PWE56287.1"/>
    </source>
</evidence>
<dbReference type="InterPro" id="IPR049734">
    <property type="entry name" value="NudC-like_C"/>
</dbReference>
<evidence type="ECO:0000256" key="1">
    <source>
        <dbReference type="ARBA" id="ARBA00001946"/>
    </source>
</evidence>
<accession>A0A2U2DSL1</accession>
<evidence type="ECO:0000256" key="9">
    <source>
        <dbReference type="ARBA" id="ARBA00023679"/>
    </source>
</evidence>
<evidence type="ECO:0000259" key="10">
    <source>
        <dbReference type="PROSITE" id="PS51462"/>
    </source>
</evidence>
<comment type="similarity">
    <text evidence="3">Belongs to the Nudix hydrolase family. NudC subfamily.</text>
</comment>
<dbReference type="EMBL" id="QFBC01000004">
    <property type="protein sequence ID" value="PWE56287.1"/>
    <property type="molecule type" value="Genomic_DNA"/>
</dbReference>
<dbReference type="PANTHER" id="PTHR42904">
    <property type="entry name" value="NUDIX HYDROLASE, NUDC SUBFAMILY"/>
    <property type="match status" value="1"/>
</dbReference>
<evidence type="ECO:0000256" key="8">
    <source>
        <dbReference type="ARBA" id="ARBA00023027"/>
    </source>
</evidence>
<keyword evidence="6" id="KW-0378">Hydrolase</keyword>
<dbReference type="RefSeq" id="WP_109458607.1">
    <property type="nucleotide sequence ID" value="NZ_QFBC01000004.1"/>
</dbReference>
<dbReference type="InterPro" id="IPR050241">
    <property type="entry name" value="NAD-cap_RNA_hydrolase_NudC"/>
</dbReference>
<dbReference type="PANTHER" id="PTHR42904:SF6">
    <property type="entry name" value="NAD-CAPPED RNA HYDROLASE NUDT12"/>
    <property type="match status" value="1"/>
</dbReference>
<dbReference type="GO" id="GO:0006742">
    <property type="term" value="P:NADP+ catabolic process"/>
    <property type="evidence" value="ECO:0007669"/>
    <property type="project" value="TreeGrafter"/>
</dbReference>